<dbReference type="InterPro" id="IPR014600">
    <property type="entry name" value="UCP035905_mem"/>
</dbReference>
<feature type="transmembrane region" description="Helical" evidence="2">
    <location>
        <begin position="590"/>
        <end position="610"/>
    </location>
</feature>
<feature type="transmembrane region" description="Helical" evidence="2">
    <location>
        <begin position="364"/>
        <end position="381"/>
    </location>
</feature>
<feature type="transmembrane region" description="Helical" evidence="2">
    <location>
        <begin position="388"/>
        <end position="408"/>
    </location>
</feature>
<feature type="transmembrane region" description="Helical" evidence="2">
    <location>
        <begin position="647"/>
        <end position="670"/>
    </location>
</feature>
<name>A0ABX2MY28_9SPHN</name>
<feature type="transmembrane region" description="Helical" evidence="2">
    <location>
        <begin position="719"/>
        <end position="738"/>
    </location>
</feature>
<keyword evidence="4" id="KW-1185">Reference proteome</keyword>
<feature type="transmembrane region" description="Helical" evidence="2">
    <location>
        <begin position="117"/>
        <end position="134"/>
    </location>
</feature>
<proteinExistence type="predicted"/>
<gene>
    <name evidence="3" type="ORF">HUO14_00340</name>
</gene>
<reference evidence="3 4" key="1">
    <citation type="submission" date="2020-06" db="EMBL/GenBank/DDBJ databases">
        <authorList>
            <person name="Kim S.-J."/>
            <person name="Park S.-J."/>
        </authorList>
    </citation>
    <scope>NUCLEOTIDE SEQUENCE [LARGE SCALE GENOMIC DNA]</scope>
    <source>
        <strain evidence="3 4">SW-151</strain>
    </source>
</reference>
<feature type="transmembrane region" description="Helical" evidence="2">
    <location>
        <begin position="307"/>
        <end position="326"/>
    </location>
</feature>
<dbReference type="EMBL" id="JABWMH010000001">
    <property type="protein sequence ID" value="NVD26345.1"/>
    <property type="molecule type" value="Genomic_DNA"/>
</dbReference>
<feature type="transmembrane region" description="Helical" evidence="2">
    <location>
        <begin position="338"/>
        <end position="358"/>
    </location>
</feature>
<feature type="transmembrane region" description="Helical" evidence="2">
    <location>
        <begin position="257"/>
        <end position="276"/>
    </location>
</feature>
<feature type="transmembrane region" description="Helical" evidence="2">
    <location>
        <begin position="204"/>
        <end position="227"/>
    </location>
</feature>
<dbReference type="RefSeq" id="WP_176277922.1">
    <property type="nucleotide sequence ID" value="NZ_JABWMH010000001.1"/>
</dbReference>
<dbReference type="Pfam" id="PF10101">
    <property type="entry name" value="DUF2339"/>
    <property type="match status" value="2"/>
</dbReference>
<dbReference type="PANTHER" id="PTHR38434">
    <property type="entry name" value="BLL2549 PROTEIN"/>
    <property type="match status" value="1"/>
</dbReference>
<feature type="transmembrane region" description="Helical" evidence="2">
    <location>
        <begin position="682"/>
        <end position="699"/>
    </location>
</feature>
<feature type="transmembrane region" description="Helical" evidence="2">
    <location>
        <begin position="146"/>
        <end position="163"/>
    </location>
</feature>
<dbReference type="Proteomes" id="UP000652427">
    <property type="component" value="Unassembled WGS sequence"/>
</dbReference>
<evidence type="ECO:0000256" key="2">
    <source>
        <dbReference type="SAM" id="Phobius"/>
    </source>
</evidence>
<feature type="transmembrane region" description="Helical" evidence="2">
    <location>
        <begin position="805"/>
        <end position="822"/>
    </location>
</feature>
<feature type="transmembrane region" description="Helical" evidence="2">
    <location>
        <begin position="497"/>
        <end position="514"/>
    </location>
</feature>
<protein>
    <submittedName>
        <fullName evidence="3">DUF2339 domain-containing protein</fullName>
    </submittedName>
</protein>
<feature type="region of interest" description="Disordered" evidence="1">
    <location>
        <begin position="53"/>
        <end position="83"/>
    </location>
</feature>
<sequence length="894" mass="94749">MLFLLFCGFIVLAVLIFDSRKNIRLLRTQIENLEHSLEIATRSDDLAAAANRRAQPAPATIRAKRSEPAESIAAPPTDEPIPEPVAREAAAEARTSEASRPAVSASKRFEDLIGGKLPIWIGGVALVFAGFFLVRFSIEAGLFGPAARCLTAAMFGLLLIGLAEFGNRIPRFGAIFTDDLRIGHSIAGAGIAVLYATLYMASELYGLFGLTASLVGVIAVTILAFILSRKHGPPTAIMGLLGGFAAPYVAGLGPESVAPLVIYLGVFTAGLFGLAIHRGWAWLALLATGGSVIWTSALLFMDIAEDSSIVGLFIMLLAIGGVLTLSRTGQNYGLPKSAIRSIPLVAGLVQLIMLAPLIQFSPVSWLFFAVLAVFAIALGWRDEEMTPAAAGALGLAFAMVGAALSDYGPDHGDLLPAIGFAILFGLAGHIFALREKSGRMWGLIGLAAPVGMLVLTALLGRFDWSENIWGAVCSVVAATAAIMAWRTHLIMKSPVMPLASAITAILLAAALWLWTPDRLAAIIPVAVAFGLAAWARHCDNRTLALQTFAAAMTGGLIAAVLSVEMISALFASLAGETDLYSYLPAVGPMIVKLLIPSFALVALAGIFGGTLDKRSSAAIAAAGVIGTGSFAYLLLKQILAIGPIDQFMQFGFAERITFTHLLALAGWLLLRRTWPADWADAATKLGWALVGVALFRFVYFDLMLLSPTSVYQAVGPAPFANLATLHYFGTAIWLWLFASSAASGDRANKWVRPLEIGSLLTTIAAVLVTVRQAVHGTNLATVMISASDPDDLMNIDRFGYTTTETYLYSAGLLLLAIAWLARGIQTSNAMLRIAGLLLLTLVTFKVFLVDAAQLEGVLRILSFLGLGIALIGIGWIYGKIMRREAHVEDEASVA</sequence>
<accession>A0ABX2MY28</accession>
<feature type="transmembrane region" description="Helical" evidence="2">
    <location>
        <begin position="520"/>
        <end position="536"/>
    </location>
</feature>
<feature type="transmembrane region" description="Helical" evidence="2">
    <location>
        <begin position="283"/>
        <end position="301"/>
    </location>
</feature>
<feature type="transmembrane region" description="Helical" evidence="2">
    <location>
        <begin position="414"/>
        <end position="433"/>
    </location>
</feature>
<feature type="transmembrane region" description="Helical" evidence="2">
    <location>
        <begin position="548"/>
        <end position="570"/>
    </location>
</feature>
<feature type="transmembrane region" description="Helical" evidence="2">
    <location>
        <begin position="468"/>
        <end position="485"/>
    </location>
</feature>
<dbReference type="PANTHER" id="PTHR38434:SF1">
    <property type="entry name" value="BLL2549 PROTEIN"/>
    <property type="match status" value="1"/>
</dbReference>
<feature type="transmembrane region" description="Helical" evidence="2">
    <location>
        <begin position="617"/>
        <end position="635"/>
    </location>
</feature>
<feature type="transmembrane region" description="Helical" evidence="2">
    <location>
        <begin position="440"/>
        <end position="462"/>
    </location>
</feature>
<evidence type="ECO:0000313" key="3">
    <source>
        <dbReference type="EMBL" id="NVD26345.1"/>
    </source>
</evidence>
<keyword evidence="2" id="KW-0812">Transmembrane</keyword>
<evidence type="ECO:0000256" key="1">
    <source>
        <dbReference type="SAM" id="MobiDB-lite"/>
    </source>
</evidence>
<feature type="transmembrane region" description="Helical" evidence="2">
    <location>
        <begin position="829"/>
        <end position="848"/>
    </location>
</feature>
<evidence type="ECO:0000313" key="4">
    <source>
        <dbReference type="Proteomes" id="UP000652427"/>
    </source>
</evidence>
<comment type="caution">
    <text evidence="3">The sequence shown here is derived from an EMBL/GenBank/DDBJ whole genome shotgun (WGS) entry which is preliminary data.</text>
</comment>
<feature type="transmembrane region" description="Helical" evidence="2">
    <location>
        <begin position="750"/>
        <end position="770"/>
    </location>
</feature>
<keyword evidence="2" id="KW-1133">Transmembrane helix</keyword>
<dbReference type="PIRSF" id="PIRSF035905">
    <property type="entry name" value="UCP035905_mp"/>
    <property type="match status" value="1"/>
</dbReference>
<organism evidence="3 4">
    <name type="scientific">Parasphingorhabdus flavimaris</name>
    <dbReference type="NCBI Taxonomy" id="266812"/>
    <lineage>
        <taxon>Bacteria</taxon>
        <taxon>Pseudomonadati</taxon>
        <taxon>Pseudomonadota</taxon>
        <taxon>Alphaproteobacteria</taxon>
        <taxon>Sphingomonadales</taxon>
        <taxon>Sphingomonadaceae</taxon>
        <taxon>Parasphingorhabdus</taxon>
    </lineage>
</organism>
<keyword evidence="2" id="KW-0472">Membrane</keyword>
<feature type="transmembrane region" description="Helical" evidence="2">
    <location>
        <begin position="860"/>
        <end position="878"/>
    </location>
</feature>
<dbReference type="InterPro" id="IPR019286">
    <property type="entry name" value="DUF2339_TM"/>
</dbReference>